<protein>
    <submittedName>
        <fullName evidence="2">Uncharacterized protein</fullName>
    </submittedName>
</protein>
<evidence type="ECO:0000313" key="3">
    <source>
        <dbReference type="Proteomes" id="UP000001628"/>
    </source>
</evidence>
<evidence type="ECO:0000256" key="1">
    <source>
        <dbReference type="SAM" id="MobiDB-lite"/>
    </source>
</evidence>
<dbReference type="InParanoid" id="A0A0A0HWZ4"/>
<keyword evidence="3" id="KW-1185">Reference proteome</keyword>
<proteinExistence type="predicted"/>
<dbReference type="GeneID" id="22587795"/>
<reference evidence="2 3" key="1">
    <citation type="journal article" date="2011" name="PLoS Genet.">
        <title>Comparative genomic analysis of human fungal pathogens causing paracoccidioidomycosis.</title>
        <authorList>
            <person name="Desjardins C.A."/>
            <person name="Champion M.D."/>
            <person name="Holder J.W."/>
            <person name="Muszewska A."/>
            <person name="Goldberg J."/>
            <person name="Bailao A.M."/>
            <person name="Brigido M.M."/>
            <person name="Ferreira M.E."/>
            <person name="Garcia A.M."/>
            <person name="Grynberg M."/>
            <person name="Gujja S."/>
            <person name="Heiman D.I."/>
            <person name="Henn M.R."/>
            <person name="Kodira C.D."/>
            <person name="Leon-Narvaez H."/>
            <person name="Longo L.V."/>
            <person name="Ma L.J."/>
            <person name="Malavazi I."/>
            <person name="Matsuo A.L."/>
            <person name="Morais F.V."/>
            <person name="Pereira M."/>
            <person name="Rodriguez-Brito S."/>
            <person name="Sakthikumar S."/>
            <person name="Salem-Izacc S.M."/>
            <person name="Sykes S.M."/>
            <person name="Teixeira M.M."/>
            <person name="Vallejo M.C."/>
            <person name="Walter M.E."/>
            <person name="Yandava C."/>
            <person name="Young S."/>
            <person name="Zeng Q."/>
            <person name="Zucker J."/>
            <person name="Felipe M.S."/>
            <person name="Goldman G.H."/>
            <person name="Haas B.J."/>
            <person name="McEwen J.G."/>
            <person name="Nino-Vega G."/>
            <person name="Puccia R."/>
            <person name="San-Blas G."/>
            <person name="Soares C.M."/>
            <person name="Birren B.W."/>
            <person name="Cuomo C.A."/>
        </authorList>
    </citation>
    <scope>NUCLEOTIDE SEQUENCE [LARGE SCALE GENOMIC DNA]</scope>
    <source>
        <strain evidence="2 3">Pb18</strain>
    </source>
</reference>
<feature type="region of interest" description="Disordered" evidence="1">
    <location>
        <begin position="87"/>
        <end position="131"/>
    </location>
</feature>
<dbReference type="EMBL" id="KN275962">
    <property type="protein sequence ID" value="KGM91925.1"/>
    <property type="molecule type" value="Genomic_DNA"/>
</dbReference>
<dbReference type="VEuPathDB" id="FungiDB:PADG_11898"/>
<dbReference type="KEGG" id="pbn:PADG_11898"/>
<dbReference type="HOGENOM" id="CLU_1928251_0_0_1"/>
<dbReference type="RefSeq" id="XP_010761121.1">
    <property type="nucleotide sequence ID" value="XM_010762819.1"/>
</dbReference>
<sequence length="131" mass="14176">MGQQGISDVTQLPAKTSLASQQAHGKVTCCLFGYAMDAEDDPGVQCNQGKCYHIRLQPSERSLTIVKGCGVQVASRYTVLHPCHHSPIHPASEKRTMGAKNWGGSSPSGRELVRQRGTCSVEVEDQLSRPN</sequence>
<name>A0A0A0HWZ4_PARBD</name>
<accession>A0A0A0HWZ4</accession>
<dbReference type="AlphaFoldDB" id="A0A0A0HWZ4"/>
<dbReference type="Proteomes" id="UP000001628">
    <property type="component" value="Unassembled WGS sequence"/>
</dbReference>
<organism evidence="2 3">
    <name type="scientific">Paracoccidioides brasiliensis (strain Pb18)</name>
    <dbReference type="NCBI Taxonomy" id="502780"/>
    <lineage>
        <taxon>Eukaryota</taxon>
        <taxon>Fungi</taxon>
        <taxon>Dikarya</taxon>
        <taxon>Ascomycota</taxon>
        <taxon>Pezizomycotina</taxon>
        <taxon>Eurotiomycetes</taxon>
        <taxon>Eurotiomycetidae</taxon>
        <taxon>Onygenales</taxon>
        <taxon>Ajellomycetaceae</taxon>
        <taxon>Paracoccidioides</taxon>
    </lineage>
</organism>
<evidence type="ECO:0000313" key="2">
    <source>
        <dbReference type="EMBL" id="KGM91925.1"/>
    </source>
</evidence>
<gene>
    <name evidence="2" type="ORF">PADG_11898</name>
</gene>